<protein>
    <submittedName>
        <fullName evidence="1">Uncharacterized protein</fullName>
    </submittedName>
</protein>
<sequence length="69" mass="7564">MSLVYITSWEGFLRCLGRAVLSFTSSLALSPTFGHECRVAPHIGLRWTGKVSLVLISCSAFVAPLSYCR</sequence>
<dbReference type="AlphaFoldDB" id="A0A6B0U211"/>
<dbReference type="EMBL" id="GIFC01000422">
    <property type="protein sequence ID" value="MXU82505.1"/>
    <property type="molecule type" value="Transcribed_RNA"/>
</dbReference>
<evidence type="ECO:0000313" key="1">
    <source>
        <dbReference type="EMBL" id="MXU82505.1"/>
    </source>
</evidence>
<organism evidence="1">
    <name type="scientific">Ixodes ricinus</name>
    <name type="common">Common tick</name>
    <name type="synonym">Acarus ricinus</name>
    <dbReference type="NCBI Taxonomy" id="34613"/>
    <lineage>
        <taxon>Eukaryota</taxon>
        <taxon>Metazoa</taxon>
        <taxon>Ecdysozoa</taxon>
        <taxon>Arthropoda</taxon>
        <taxon>Chelicerata</taxon>
        <taxon>Arachnida</taxon>
        <taxon>Acari</taxon>
        <taxon>Parasitiformes</taxon>
        <taxon>Ixodida</taxon>
        <taxon>Ixodoidea</taxon>
        <taxon>Ixodidae</taxon>
        <taxon>Ixodinae</taxon>
        <taxon>Ixodes</taxon>
    </lineage>
</organism>
<accession>A0A6B0U211</accession>
<name>A0A6B0U211_IXORI</name>
<reference evidence="1" key="1">
    <citation type="submission" date="2019-12" db="EMBL/GenBank/DDBJ databases">
        <title>An insight into the sialome of adult female Ixodes ricinus ticks feeding for 6 days.</title>
        <authorList>
            <person name="Perner J."/>
            <person name="Ribeiro J.M.C."/>
        </authorList>
    </citation>
    <scope>NUCLEOTIDE SEQUENCE</scope>
    <source>
        <strain evidence="1">Semi-engorged</strain>
        <tissue evidence="1">Salivary glands</tissue>
    </source>
</reference>
<proteinExistence type="predicted"/>